<gene>
    <name evidence="8" type="ORF">ABB37_03059</name>
</gene>
<dbReference type="GO" id="GO:0005634">
    <property type="term" value="C:nucleus"/>
    <property type="evidence" value="ECO:0007669"/>
    <property type="project" value="TreeGrafter"/>
</dbReference>
<dbReference type="GeneID" id="26903350"/>
<comment type="catalytic activity">
    <reaction evidence="5">
        <text>guanosine(9) in tRNA + S-adenosyl-L-methionine = N(1)-methylguanosine(9) in tRNA + S-adenosyl-L-homocysteine + H(+)</text>
        <dbReference type="Rhea" id="RHEA:43156"/>
        <dbReference type="Rhea" id="RHEA-COMP:10367"/>
        <dbReference type="Rhea" id="RHEA-COMP:10368"/>
        <dbReference type="ChEBI" id="CHEBI:15378"/>
        <dbReference type="ChEBI" id="CHEBI:57856"/>
        <dbReference type="ChEBI" id="CHEBI:59789"/>
        <dbReference type="ChEBI" id="CHEBI:73542"/>
        <dbReference type="ChEBI" id="CHEBI:74269"/>
        <dbReference type="EC" id="2.1.1.221"/>
    </reaction>
</comment>
<dbReference type="PROSITE" id="PS51675">
    <property type="entry name" value="SAM_MT_TRM10"/>
    <property type="match status" value="1"/>
</dbReference>
<keyword evidence="3" id="KW-0808">Transferase</keyword>
<dbReference type="VEuPathDB" id="TriTrypDB:LpyrH10_04_6090"/>
<sequence length="344" mass="38663">MSSLTSSPNANDAAGGRTDPQQTTPAEHRRGRKSWTEEEKRSFWQQKKQAKKERKKATAAGRQEALQSAWETLTEEERATRRAEAAEQHEGRRRAEAQLIQRCEAQLADARVPTLVFDLSFAWCMTVPDTKSTVSQVKFSYSSLRRAGFPFRPVITSLLGKEKADAEHDAAQQQEVLQALSNFDGFRRFPPRVTQEEHWSELFSADSVVFLSADAPDVLTTVEPNTAYIIGAFVDHNRYKGLSYAAAQRHCVRSARLPIKESVELGNRCKVLTINHIVDVLIKYEALRTAGTPNWGMAIDEALPIRRTRQEAQQRRKRSRHAVNGASSADEEASGSDTTHSRDE</sequence>
<evidence type="ECO:0000256" key="5">
    <source>
        <dbReference type="ARBA" id="ARBA00048434"/>
    </source>
</evidence>
<dbReference type="GO" id="GO:0052905">
    <property type="term" value="F:tRNA (guanosine(9)-N1)-methyltransferase activity"/>
    <property type="evidence" value="ECO:0007669"/>
    <property type="project" value="UniProtKB-EC"/>
</dbReference>
<dbReference type="GO" id="GO:0002939">
    <property type="term" value="P:tRNA N1-guanine methylation"/>
    <property type="evidence" value="ECO:0007669"/>
    <property type="project" value="TreeGrafter"/>
</dbReference>
<keyword evidence="4" id="KW-0949">S-adenosyl-L-methionine</keyword>
<evidence type="ECO:0000256" key="1">
    <source>
        <dbReference type="ARBA" id="ARBA00012797"/>
    </source>
</evidence>
<evidence type="ECO:0000259" key="7">
    <source>
        <dbReference type="PROSITE" id="PS51675"/>
    </source>
</evidence>
<feature type="region of interest" description="Disordered" evidence="6">
    <location>
        <begin position="1"/>
        <end position="93"/>
    </location>
</feature>
<evidence type="ECO:0000256" key="2">
    <source>
        <dbReference type="ARBA" id="ARBA00022603"/>
    </source>
</evidence>
<dbReference type="OrthoDB" id="278300at2759"/>
<feature type="domain" description="SAM-dependent MTase TRM10-type" evidence="7">
    <location>
        <begin position="90"/>
        <end position="310"/>
    </location>
</feature>
<dbReference type="OMA" id="ALQAWFP"/>
<proteinExistence type="predicted"/>
<evidence type="ECO:0000313" key="8">
    <source>
        <dbReference type="EMBL" id="KPA83425.1"/>
    </source>
</evidence>
<dbReference type="EC" id="2.1.1.221" evidence="1"/>
<feature type="compositionally biased region" description="Basic and acidic residues" evidence="6">
    <location>
        <begin position="75"/>
        <end position="93"/>
    </location>
</feature>
<dbReference type="AlphaFoldDB" id="A0A0N0DXV5"/>
<protein>
    <recommendedName>
        <fullName evidence="1">tRNA (guanine(9)-N(1))-methyltransferase</fullName>
        <ecNumber evidence="1">2.1.1.221</ecNumber>
    </recommendedName>
</protein>
<evidence type="ECO:0000256" key="6">
    <source>
        <dbReference type="SAM" id="MobiDB-lite"/>
    </source>
</evidence>
<dbReference type="Gene3D" id="3.40.1280.30">
    <property type="match status" value="1"/>
</dbReference>
<dbReference type="InterPro" id="IPR028564">
    <property type="entry name" value="MT_TRM10-typ"/>
</dbReference>
<dbReference type="InterPro" id="IPR007356">
    <property type="entry name" value="tRNA_m1G_MeTrfase_euk"/>
</dbReference>
<dbReference type="RefSeq" id="XP_015661864.1">
    <property type="nucleotide sequence ID" value="XM_015800262.1"/>
</dbReference>
<dbReference type="Proteomes" id="UP000037923">
    <property type="component" value="Unassembled WGS sequence"/>
</dbReference>
<evidence type="ECO:0000313" key="9">
    <source>
        <dbReference type="Proteomes" id="UP000037923"/>
    </source>
</evidence>
<comment type="caution">
    <text evidence="8">The sequence shown here is derived from an EMBL/GenBank/DDBJ whole genome shotgun (WGS) entry which is preliminary data.</text>
</comment>
<dbReference type="InterPro" id="IPR038459">
    <property type="entry name" value="MT_TRM10-typ_sf"/>
</dbReference>
<reference evidence="8 9" key="1">
    <citation type="submission" date="2015-07" db="EMBL/GenBank/DDBJ databases">
        <title>High-quality genome of monoxenous trypanosomatid Leptomonas pyrrhocoris.</title>
        <authorList>
            <person name="Flegontov P."/>
            <person name="Butenko A."/>
            <person name="Firsov S."/>
            <person name="Vlcek C."/>
            <person name="Logacheva M.D."/>
            <person name="Field M."/>
            <person name="Filatov D."/>
            <person name="Flegontova O."/>
            <person name="Gerasimov E."/>
            <person name="Jackson A.P."/>
            <person name="Kelly S."/>
            <person name="Opperdoes F."/>
            <person name="O'Reilly A."/>
            <person name="Votypka J."/>
            <person name="Yurchenko V."/>
            <person name="Lukes J."/>
        </authorList>
    </citation>
    <scope>NUCLEOTIDE SEQUENCE [LARGE SCALE GENOMIC DNA]</scope>
    <source>
        <strain evidence="8">H10</strain>
    </source>
</reference>
<dbReference type="GO" id="GO:0000049">
    <property type="term" value="F:tRNA binding"/>
    <property type="evidence" value="ECO:0007669"/>
    <property type="project" value="TreeGrafter"/>
</dbReference>
<feature type="compositionally biased region" description="Polar residues" evidence="6">
    <location>
        <begin position="1"/>
        <end position="10"/>
    </location>
</feature>
<name>A0A0N0DXV5_LEPPY</name>
<dbReference type="FunFam" id="3.40.1280.30:FF:000011">
    <property type="entry name" value="tRNA (Guanine-1)-methyltransferase, putative"/>
    <property type="match status" value="1"/>
</dbReference>
<feature type="compositionally biased region" description="Basic residues" evidence="6">
    <location>
        <begin position="48"/>
        <end position="57"/>
    </location>
</feature>
<feature type="region of interest" description="Disordered" evidence="6">
    <location>
        <begin position="309"/>
        <end position="344"/>
    </location>
</feature>
<organism evidence="8 9">
    <name type="scientific">Leptomonas pyrrhocoris</name>
    <name type="common">Firebug parasite</name>
    <dbReference type="NCBI Taxonomy" id="157538"/>
    <lineage>
        <taxon>Eukaryota</taxon>
        <taxon>Discoba</taxon>
        <taxon>Euglenozoa</taxon>
        <taxon>Kinetoplastea</taxon>
        <taxon>Metakinetoplastina</taxon>
        <taxon>Trypanosomatida</taxon>
        <taxon>Trypanosomatidae</taxon>
        <taxon>Leishmaniinae</taxon>
        <taxon>Leptomonas</taxon>
    </lineage>
</organism>
<dbReference type="CDD" id="cd18089">
    <property type="entry name" value="SPOUT_Trm10-like"/>
    <property type="match status" value="1"/>
</dbReference>
<keyword evidence="9" id="KW-1185">Reference proteome</keyword>
<dbReference type="PANTHER" id="PTHR13563">
    <property type="entry name" value="TRNA (GUANINE-9-) METHYLTRANSFERASE"/>
    <property type="match status" value="1"/>
</dbReference>
<dbReference type="PANTHER" id="PTHR13563:SF13">
    <property type="entry name" value="TRNA METHYLTRANSFERASE 10 HOMOLOG A"/>
    <property type="match status" value="1"/>
</dbReference>
<accession>A0A0N0DXV5</accession>
<evidence type="ECO:0000256" key="3">
    <source>
        <dbReference type="ARBA" id="ARBA00022679"/>
    </source>
</evidence>
<evidence type="ECO:0000256" key="4">
    <source>
        <dbReference type="ARBA" id="ARBA00022691"/>
    </source>
</evidence>
<keyword evidence="2" id="KW-0489">Methyltransferase</keyword>
<dbReference type="EMBL" id="LGTL01000004">
    <property type="protein sequence ID" value="KPA83425.1"/>
    <property type="molecule type" value="Genomic_DNA"/>
</dbReference>